<organism evidence="3 4">
    <name type="scientific">Trypanosoma cruzi</name>
    <dbReference type="NCBI Taxonomy" id="5693"/>
    <lineage>
        <taxon>Eukaryota</taxon>
        <taxon>Discoba</taxon>
        <taxon>Euglenozoa</taxon>
        <taxon>Kinetoplastea</taxon>
        <taxon>Metakinetoplastina</taxon>
        <taxon>Trypanosomatida</taxon>
        <taxon>Trypanosomatidae</taxon>
        <taxon>Trypanosoma</taxon>
        <taxon>Schizotrypanum</taxon>
    </lineage>
</organism>
<dbReference type="GO" id="GO:0006646">
    <property type="term" value="P:phosphatidylethanolamine biosynthetic process"/>
    <property type="evidence" value="ECO:0007669"/>
    <property type="project" value="TreeGrafter"/>
</dbReference>
<evidence type="ECO:0000256" key="1">
    <source>
        <dbReference type="ARBA" id="ARBA00038211"/>
    </source>
</evidence>
<dbReference type="EMBL" id="JABDHM010000054">
    <property type="protein sequence ID" value="KAF5220293.1"/>
    <property type="molecule type" value="Genomic_DNA"/>
</dbReference>
<dbReference type="VEuPathDB" id="TriTrypDB:ECC02_006729"/>
<comment type="caution">
    <text evidence="3">The sequence shown here is derived from an EMBL/GenBank/DDBJ whole genome shotgun (WGS) entry which is preliminary data.</text>
</comment>
<feature type="transmembrane region" description="Helical" evidence="2">
    <location>
        <begin position="120"/>
        <end position="138"/>
    </location>
</feature>
<dbReference type="Pfam" id="PF01633">
    <property type="entry name" value="Choline_kinase"/>
    <property type="match status" value="1"/>
</dbReference>
<dbReference type="PANTHER" id="PTHR22603:SF96">
    <property type="entry name" value="KINASE, PUTATIVE-RELATED"/>
    <property type="match status" value="1"/>
</dbReference>
<evidence type="ECO:0008006" key="5">
    <source>
        <dbReference type="Google" id="ProtNLM"/>
    </source>
</evidence>
<dbReference type="GO" id="GO:0005737">
    <property type="term" value="C:cytoplasm"/>
    <property type="evidence" value="ECO:0007669"/>
    <property type="project" value="TreeGrafter"/>
</dbReference>
<evidence type="ECO:0000313" key="4">
    <source>
        <dbReference type="Proteomes" id="UP000583944"/>
    </source>
</evidence>
<reference evidence="3 4" key="1">
    <citation type="journal article" date="2019" name="Genome Biol. Evol.">
        <title>Nanopore Sequencing Significantly Improves Genome Assembly of the Protozoan Parasite Trypanosoma cruzi.</title>
        <authorList>
            <person name="Diaz-Viraque F."/>
            <person name="Pita S."/>
            <person name="Greif G."/>
            <person name="de Souza R.C.M."/>
            <person name="Iraola G."/>
            <person name="Robello C."/>
        </authorList>
    </citation>
    <scope>NUCLEOTIDE SEQUENCE [LARGE SCALE GENOMIC DNA]</scope>
    <source>
        <strain evidence="3 4">Berenice</strain>
    </source>
</reference>
<keyword evidence="2" id="KW-0812">Transmembrane</keyword>
<proteinExistence type="inferred from homology"/>
<accession>A0A7J6Y123</accession>
<dbReference type="VEuPathDB" id="TriTrypDB:BCY84_19215"/>
<keyword evidence="2" id="KW-0472">Membrane</keyword>
<evidence type="ECO:0000313" key="3">
    <source>
        <dbReference type="EMBL" id="KAF5220293.1"/>
    </source>
</evidence>
<dbReference type="Gene3D" id="3.90.1200.10">
    <property type="match status" value="2"/>
</dbReference>
<sequence>MGKKKCVKNTHRGNCHIAPCIYAVGVKVNILHHCTGYDVLQSYDIYIYIYVDGLVFGRIVNSNRLFFFSCFPSIIPCAEANGTSWLLSLHWSNNQQPPSAVHAHAHSCDRKHRPAASYSIYYFYFYFCFTSFFFFPTGQRSVPFFLFCFNSAEGMPPTADGRAYPLGDVPLRAVLRRSLEEPPGSPLTACGAGVVQTSPTLSWVSAESLDSIISLANRTEEQLELDGLIYRLCHSLYCVAKSKSARMHRRPANDGYASVGDNASRFHNMRGHEDWCPLRHLFDPSSYYHAVGKSSNPHVGCRCLEESHGPLDGPAGVSQWLADELDVTRLSGGNSNHVYRLGHASYPGKAVLLRVYGDRGGEAIDRARDIKAMRLMSEAEMSPAVLHSFHWGRVEEFMDGVYTCTTDILLASPSLLGDIYEGLCRMHQLDATPFLPENVKGAKFVGRVVTPSMSVDELASLMEGAAGYYGSLVREKALESVCPTSFERASFRLLRLLSSHVVEPHRRSLVDWLAGEIMFLRGELLLRGVPVVFSHNDLNPGNILLSRRQVPVAFRRSDSLTSLDDAESTAESTRHVVRRCGGKNLVERRGYLFIDFEYTDANYRCFDLGNTLCELDYDYTRGTETGGRGFIKFLSVFPPAKKADAWRGLGEEYPRLPELIVDAWRRGDVDGEAGDVGTAALQAVRRYFATSSGAPVSEVSVSEAHLVELLLGMLASHLHWTLWAIVMGCAPDECADCAVDTEAFALGGSGLDYVRYGECRLREYMALRQWLVSNAFI</sequence>
<dbReference type="InterPro" id="IPR011009">
    <property type="entry name" value="Kinase-like_dom_sf"/>
</dbReference>
<comment type="similarity">
    <text evidence="1">Belongs to the choline/ethanolamine kinase family.</text>
</comment>
<evidence type="ECO:0000256" key="2">
    <source>
        <dbReference type="SAM" id="Phobius"/>
    </source>
</evidence>
<name>A0A7J6Y123_TRYCR</name>
<dbReference type="SUPFAM" id="SSF56112">
    <property type="entry name" value="Protein kinase-like (PK-like)"/>
    <property type="match status" value="1"/>
</dbReference>
<keyword evidence="2" id="KW-1133">Transmembrane helix</keyword>
<protein>
    <recommendedName>
        <fullName evidence="5">Choline/ethanolamine kinase</fullName>
    </recommendedName>
</protein>
<gene>
    <name evidence="3" type="ORF">ECC02_006729</name>
</gene>
<dbReference type="PANTHER" id="PTHR22603">
    <property type="entry name" value="CHOLINE/ETHANOALAMINE KINASE"/>
    <property type="match status" value="1"/>
</dbReference>
<dbReference type="Proteomes" id="UP000583944">
    <property type="component" value="Unassembled WGS sequence"/>
</dbReference>
<dbReference type="AlphaFoldDB" id="A0A7J6Y123"/>
<dbReference type="Gene3D" id="3.30.200.20">
    <property type="entry name" value="Phosphorylase Kinase, domain 1"/>
    <property type="match status" value="1"/>
</dbReference>
<dbReference type="GO" id="GO:0004305">
    <property type="term" value="F:ethanolamine kinase activity"/>
    <property type="evidence" value="ECO:0007669"/>
    <property type="project" value="TreeGrafter"/>
</dbReference>